<dbReference type="GO" id="GO:0004424">
    <property type="term" value="F:imidazoleglycerol-phosphate dehydratase activity"/>
    <property type="evidence" value="ECO:0007669"/>
    <property type="project" value="UniProtKB-UniRule"/>
</dbReference>
<keyword evidence="5 6" id="KW-0456">Lyase</keyword>
<dbReference type="PANTHER" id="PTHR23133">
    <property type="entry name" value="IMIDAZOLEGLYCEROL-PHOSPHATE DEHYDRATASE HIS7"/>
    <property type="match status" value="1"/>
</dbReference>
<organism evidence="8 9">
    <name type="scientific">Botrimarina hoheduenensis</name>
    <dbReference type="NCBI Taxonomy" id="2528000"/>
    <lineage>
        <taxon>Bacteria</taxon>
        <taxon>Pseudomonadati</taxon>
        <taxon>Planctomycetota</taxon>
        <taxon>Planctomycetia</taxon>
        <taxon>Pirellulales</taxon>
        <taxon>Lacipirellulaceae</taxon>
        <taxon>Botrimarina</taxon>
    </lineage>
</organism>
<reference evidence="8 9" key="1">
    <citation type="submission" date="2019-02" db="EMBL/GenBank/DDBJ databases">
        <title>Deep-cultivation of Planctomycetes and their phenomic and genomic characterization uncovers novel biology.</title>
        <authorList>
            <person name="Wiegand S."/>
            <person name="Jogler M."/>
            <person name="Boedeker C."/>
            <person name="Pinto D."/>
            <person name="Vollmers J."/>
            <person name="Rivas-Marin E."/>
            <person name="Kohn T."/>
            <person name="Peeters S.H."/>
            <person name="Heuer A."/>
            <person name="Rast P."/>
            <person name="Oberbeckmann S."/>
            <person name="Bunk B."/>
            <person name="Jeske O."/>
            <person name="Meyerdierks A."/>
            <person name="Storesund J.E."/>
            <person name="Kallscheuer N."/>
            <person name="Luecker S."/>
            <person name="Lage O.M."/>
            <person name="Pohl T."/>
            <person name="Merkel B.J."/>
            <person name="Hornburger P."/>
            <person name="Mueller R.-W."/>
            <person name="Bruemmer F."/>
            <person name="Labrenz M."/>
            <person name="Spormann A.M."/>
            <person name="Op Den Camp H."/>
            <person name="Overmann J."/>
            <person name="Amann R."/>
            <person name="Jetten M.S.M."/>
            <person name="Mascher T."/>
            <person name="Medema M.H."/>
            <person name="Devos D.P."/>
            <person name="Kaster A.-K."/>
            <person name="Ovreas L."/>
            <person name="Rohde M."/>
            <person name="Galperin M.Y."/>
            <person name="Jogler C."/>
        </authorList>
    </citation>
    <scope>NUCLEOTIDE SEQUENCE [LARGE SCALE GENOMIC DNA]</scope>
    <source>
        <strain evidence="8 9">Pla111</strain>
    </source>
</reference>
<evidence type="ECO:0000313" key="9">
    <source>
        <dbReference type="Proteomes" id="UP000318995"/>
    </source>
</evidence>
<dbReference type="RefSeq" id="WP_146575418.1">
    <property type="nucleotide sequence ID" value="NZ_SJPH01000010.1"/>
</dbReference>
<evidence type="ECO:0000256" key="1">
    <source>
        <dbReference type="ARBA" id="ARBA00005047"/>
    </source>
</evidence>
<dbReference type="HAMAP" id="MF_00076">
    <property type="entry name" value="HisB"/>
    <property type="match status" value="1"/>
</dbReference>
<keyword evidence="6" id="KW-0963">Cytoplasm</keyword>
<sequence length="197" mass="21263">MSRTATIERSTRETQIRLSLDLDPPGGGSFATGIGFLDHMLELFAKHGGFGLKVEATGDLHVDQHHTTEDIGICLGQAFRQALGDKAGIYRYGSITLPMDETLVTAAVDFGGRSAFHFGVELSDGKIGEFDAELIEHFWQSFAPNAECNLHFIQHHGKNRHHIAEAVFKAAARAMAHAVSPDPRAQGVPSTKGTLSG</sequence>
<dbReference type="FunFam" id="3.30.230.40:FF:000003">
    <property type="entry name" value="Imidazoleglycerol-phosphate dehydratase HisB"/>
    <property type="match status" value="1"/>
</dbReference>
<dbReference type="EMBL" id="SJPH01000010">
    <property type="protein sequence ID" value="TWT40809.1"/>
    <property type="molecule type" value="Genomic_DNA"/>
</dbReference>
<dbReference type="Gene3D" id="3.30.230.40">
    <property type="entry name" value="Imidazole glycerol phosphate dehydratase, domain 1"/>
    <property type="match status" value="2"/>
</dbReference>
<dbReference type="FunFam" id="3.30.230.40:FF:000001">
    <property type="entry name" value="Imidazoleglycerol-phosphate dehydratase HisB"/>
    <property type="match status" value="1"/>
</dbReference>
<dbReference type="Proteomes" id="UP000318995">
    <property type="component" value="Unassembled WGS sequence"/>
</dbReference>
<evidence type="ECO:0000256" key="3">
    <source>
        <dbReference type="ARBA" id="ARBA00022605"/>
    </source>
</evidence>
<evidence type="ECO:0000256" key="6">
    <source>
        <dbReference type="HAMAP-Rule" id="MF_00076"/>
    </source>
</evidence>
<dbReference type="EC" id="4.2.1.19" evidence="6 7"/>
<dbReference type="SUPFAM" id="SSF54211">
    <property type="entry name" value="Ribosomal protein S5 domain 2-like"/>
    <property type="match status" value="2"/>
</dbReference>
<comment type="pathway">
    <text evidence="1 6 7">Amino-acid biosynthesis; L-histidine biosynthesis; L-histidine from 5-phospho-alpha-D-ribose 1-diphosphate: step 6/9.</text>
</comment>
<comment type="subcellular location">
    <subcellularLocation>
        <location evidence="6 7">Cytoplasm</location>
    </subcellularLocation>
</comment>
<keyword evidence="4 6" id="KW-0368">Histidine biosynthesis</keyword>
<accession>A0A5C5VT62</accession>
<dbReference type="GO" id="GO:0005737">
    <property type="term" value="C:cytoplasm"/>
    <property type="evidence" value="ECO:0007669"/>
    <property type="project" value="UniProtKB-SubCell"/>
</dbReference>
<comment type="caution">
    <text evidence="8">The sequence shown here is derived from an EMBL/GenBank/DDBJ whole genome shotgun (WGS) entry which is preliminary data.</text>
</comment>
<comment type="similarity">
    <text evidence="6 7">Belongs to the imidazoleglycerol-phosphate dehydratase family.</text>
</comment>
<proteinExistence type="inferred from homology"/>
<dbReference type="InterPro" id="IPR020565">
    <property type="entry name" value="ImidazoleglycerP_deHydtase_CS"/>
</dbReference>
<keyword evidence="3 6" id="KW-0028">Amino-acid biosynthesis</keyword>
<evidence type="ECO:0000256" key="4">
    <source>
        <dbReference type="ARBA" id="ARBA00023102"/>
    </source>
</evidence>
<gene>
    <name evidence="6 8" type="primary">hisB</name>
    <name evidence="8" type="ORF">Pla111_32270</name>
</gene>
<dbReference type="NCBIfam" id="NF002111">
    <property type="entry name" value="PRK00951.2-1"/>
    <property type="match status" value="1"/>
</dbReference>
<dbReference type="CDD" id="cd07914">
    <property type="entry name" value="IGPD"/>
    <property type="match status" value="1"/>
</dbReference>
<dbReference type="Pfam" id="PF00475">
    <property type="entry name" value="IGPD"/>
    <property type="match status" value="1"/>
</dbReference>
<evidence type="ECO:0000256" key="5">
    <source>
        <dbReference type="ARBA" id="ARBA00023239"/>
    </source>
</evidence>
<dbReference type="InterPro" id="IPR020568">
    <property type="entry name" value="Ribosomal_Su5_D2-typ_SF"/>
</dbReference>
<dbReference type="GO" id="GO:0000105">
    <property type="term" value="P:L-histidine biosynthetic process"/>
    <property type="evidence" value="ECO:0007669"/>
    <property type="project" value="UniProtKB-UniRule"/>
</dbReference>
<dbReference type="PROSITE" id="PS00955">
    <property type="entry name" value="IGP_DEHYDRATASE_2"/>
    <property type="match status" value="1"/>
</dbReference>
<evidence type="ECO:0000256" key="7">
    <source>
        <dbReference type="RuleBase" id="RU000599"/>
    </source>
</evidence>
<dbReference type="PANTHER" id="PTHR23133:SF2">
    <property type="entry name" value="IMIDAZOLEGLYCEROL-PHOSPHATE DEHYDRATASE"/>
    <property type="match status" value="1"/>
</dbReference>
<name>A0A5C5VT62_9BACT</name>
<dbReference type="UniPathway" id="UPA00031">
    <property type="reaction ID" value="UER00011"/>
</dbReference>
<dbReference type="PROSITE" id="PS00954">
    <property type="entry name" value="IGP_DEHYDRATASE_1"/>
    <property type="match status" value="1"/>
</dbReference>
<dbReference type="AlphaFoldDB" id="A0A5C5VT62"/>
<dbReference type="InterPro" id="IPR000807">
    <property type="entry name" value="ImidazoleglycerolP_deHydtase"/>
</dbReference>
<dbReference type="NCBIfam" id="NF002114">
    <property type="entry name" value="PRK00951.2-4"/>
    <property type="match status" value="1"/>
</dbReference>
<keyword evidence="9" id="KW-1185">Reference proteome</keyword>
<dbReference type="InterPro" id="IPR038494">
    <property type="entry name" value="IGPD_sf"/>
</dbReference>
<protein>
    <recommendedName>
        <fullName evidence="2 6">Imidazoleglycerol-phosphate dehydratase</fullName>
        <shortName evidence="6">IGPD</shortName>
        <ecNumber evidence="6 7">4.2.1.19</ecNumber>
    </recommendedName>
</protein>
<comment type="catalytic activity">
    <reaction evidence="6 7">
        <text>D-erythro-1-(imidazol-4-yl)glycerol 3-phosphate = 3-(imidazol-4-yl)-2-oxopropyl phosphate + H2O</text>
        <dbReference type="Rhea" id="RHEA:11040"/>
        <dbReference type="ChEBI" id="CHEBI:15377"/>
        <dbReference type="ChEBI" id="CHEBI:57766"/>
        <dbReference type="ChEBI" id="CHEBI:58278"/>
        <dbReference type="EC" id="4.2.1.19"/>
    </reaction>
</comment>
<evidence type="ECO:0000313" key="8">
    <source>
        <dbReference type="EMBL" id="TWT40809.1"/>
    </source>
</evidence>
<evidence type="ECO:0000256" key="2">
    <source>
        <dbReference type="ARBA" id="ARBA00016664"/>
    </source>
</evidence>
<dbReference type="OrthoDB" id="9790411at2"/>